<comment type="subcellular location">
    <subcellularLocation>
        <location evidence="1 8">Cell outer membrane</location>
        <topology evidence="1 8">Multi-pass membrane protein</topology>
    </subcellularLocation>
</comment>
<evidence type="ECO:0000313" key="13">
    <source>
        <dbReference type="EMBL" id="MDR7154740.1"/>
    </source>
</evidence>
<dbReference type="InterPro" id="IPR000531">
    <property type="entry name" value="Beta-barrel_TonB"/>
</dbReference>
<evidence type="ECO:0000313" key="14">
    <source>
        <dbReference type="Proteomes" id="UP001267638"/>
    </source>
</evidence>
<keyword evidence="4 8" id="KW-0812">Transmembrane</keyword>
<dbReference type="Gene3D" id="2.170.130.10">
    <property type="entry name" value="TonB-dependent receptor, plug domain"/>
    <property type="match status" value="1"/>
</dbReference>
<comment type="caution">
    <text evidence="13">The sequence shown here is derived from an EMBL/GenBank/DDBJ whole genome shotgun (WGS) entry which is preliminary data.</text>
</comment>
<evidence type="ECO:0000259" key="11">
    <source>
        <dbReference type="Pfam" id="PF00593"/>
    </source>
</evidence>
<dbReference type="Pfam" id="PF07715">
    <property type="entry name" value="Plug"/>
    <property type="match status" value="1"/>
</dbReference>
<evidence type="ECO:0000256" key="9">
    <source>
        <dbReference type="RuleBase" id="RU003357"/>
    </source>
</evidence>
<dbReference type="RefSeq" id="WP_310223289.1">
    <property type="nucleotide sequence ID" value="NZ_JAVDWV010000006.1"/>
</dbReference>
<feature type="signal peptide" evidence="10">
    <location>
        <begin position="1"/>
        <end position="37"/>
    </location>
</feature>
<dbReference type="Proteomes" id="UP001267638">
    <property type="component" value="Unassembled WGS sequence"/>
</dbReference>
<evidence type="ECO:0000256" key="1">
    <source>
        <dbReference type="ARBA" id="ARBA00004571"/>
    </source>
</evidence>
<reference evidence="13 14" key="1">
    <citation type="submission" date="2023-07" db="EMBL/GenBank/DDBJ databases">
        <title>Sorghum-associated microbial communities from plants grown in Nebraska, USA.</title>
        <authorList>
            <person name="Schachtman D."/>
        </authorList>
    </citation>
    <scope>NUCLEOTIDE SEQUENCE [LARGE SCALE GENOMIC DNA]</scope>
    <source>
        <strain evidence="13 14">4256</strain>
    </source>
</reference>
<evidence type="ECO:0000256" key="6">
    <source>
        <dbReference type="ARBA" id="ARBA00023136"/>
    </source>
</evidence>
<evidence type="ECO:0000259" key="12">
    <source>
        <dbReference type="Pfam" id="PF07715"/>
    </source>
</evidence>
<evidence type="ECO:0000256" key="3">
    <source>
        <dbReference type="ARBA" id="ARBA00022452"/>
    </source>
</evidence>
<accession>A0ABU1WZJ1</accession>
<gene>
    <name evidence="13" type="ORF">J2W40_001555</name>
</gene>
<evidence type="ECO:0000256" key="2">
    <source>
        <dbReference type="ARBA" id="ARBA00022448"/>
    </source>
</evidence>
<evidence type="ECO:0000256" key="8">
    <source>
        <dbReference type="PROSITE-ProRule" id="PRU01360"/>
    </source>
</evidence>
<protein>
    <submittedName>
        <fullName evidence="13">Outer membrane receptor protein involved in Fe transport</fullName>
    </submittedName>
</protein>
<keyword evidence="6 8" id="KW-0472">Membrane</keyword>
<keyword evidence="7 8" id="KW-0998">Cell outer membrane</keyword>
<feature type="domain" description="TonB-dependent receptor-like beta-barrel" evidence="11">
    <location>
        <begin position="448"/>
        <end position="945"/>
    </location>
</feature>
<dbReference type="PANTHER" id="PTHR47234">
    <property type="match status" value="1"/>
</dbReference>
<dbReference type="SUPFAM" id="SSF56935">
    <property type="entry name" value="Porins"/>
    <property type="match status" value="1"/>
</dbReference>
<dbReference type="EMBL" id="JAVDWV010000006">
    <property type="protein sequence ID" value="MDR7154740.1"/>
    <property type="molecule type" value="Genomic_DNA"/>
</dbReference>
<dbReference type="Gene3D" id="2.40.170.20">
    <property type="entry name" value="TonB-dependent receptor, beta-barrel domain"/>
    <property type="match status" value="1"/>
</dbReference>
<dbReference type="PANTHER" id="PTHR47234:SF3">
    <property type="entry name" value="SECRETIN_TONB SHORT N-TERMINAL DOMAIN-CONTAINING PROTEIN"/>
    <property type="match status" value="1"/>
</dbReference>
<keyword evidence="3 8" id="KW-1134">Transmembrane beta strand</keyword>
<evidence type="ECO:0000256" key="4">
    <source>
        <dbReference type="ARBA" id="ARBA00022692"/>
    </source>
</evidence>
<sequence length="975" mass="103597">MSRHMLQTRIARRRAPAFRQAMLAGASAILFSAPAFAQQASAPQAAEPDTSAIVVTASRIARDGYTSATPTTVVGQELIQQRAITNVGDVLNLVPAFRAAISPSAGGIGNTGAFLADLRGLGATRTLVLLERGRLPQTIIPGNANSAGTVDLNVIPTVLIRNTDVVTGGASAAYGSDAVAGVVNFQIDDRFVGVRGSAQYGQTRYKDAKDIFATIAGGTKFAGGRGHLVAGFEFNDNSGVAYGSQTRGWSQEFFRVGTLANRPAGTPFNLILPNFNYFGTGTTGGLILTPGALQGQAFVTGANGNVTTATMARGLGNLTASFDAFTPEAIAANKAAGIDHAAFVQLRPEARRYNAMAKLTFDVNDNLTLYMTPMYSHSSNTVSILTRRDGAGAGPGLPIARDNPYLAQALTPAQLALVPAGGLTIGYVGSDFGPVERTITNELFRVETGAKGSFGESWKWDVSYIYGQNRSDVRIANNFNNARFRQALDAVSVNGQIVCRSAAAVAAGCQPINILGTLNASDAARSYFMGTATGAGKTELHDVAANLQGEPFSTWAGPVSVGIGAEYRNESIRLTTDALSQTAGWFSGTGFSLPTTSQNVKEVYAETIVPLLADTAIAKKVEFNGAVRRTDYSTSGSVTTWKAGLTWEVIDGLMFRTTRSRDIRAPNLIELFTPETQSLPLPSDPRPGIDRPTNNAGFLIGGNTNLTPEKSTTQTVGVAYRPDFFRNLKLSVDYYNIRIEDAITSTSTQGVVNNCFVGGSYSGNSFCSLISFANNDPVAGQLTGVRGGTANAAEFKTRGLDFQANLQQPLEDVGLAGMLSINLMATHVMTFKSSIDVSTLFPNGINRAGQTGAGFGGAAGLPSWLTNVTLDYEIEGFGINTNVRFISRSRQNNGLFGPDQAGYDPVLTTSINDNNIPAVTYVDLGLRYSFGPDRRYQVYFNVDNLFDRDPPQPAEGTAYYDNFGRTFKGGVRFRF</sequence>
<feature type="domain" description="TonB-dependent receptor plug" evidence="12">
    <location>
        <begin position="67"/>
        <end position="182"/>
    </location>
</feature>
<dbReference type="PROSITE" id="PS52016">
    <property type="entry name" value="TONB_DEPENDENT_REC_3"/>
    <property type="match status" value="1"/>
</dbReference>
<evidence type="ECO:0000256" key="10">
    <source>
        <dbReference type="SAM" id="SignalP"/>
    </source>
</evidence>
<evidence type="ECO:0000256" key="5">
    <source>
        <dbReference type="ARBA" id="ARBA00023077"/>
    </source>
</evidence>
<keyword evidence="14" id="KW-1185">Reference proteome</keyword>
<name>A0ABU1WZJ1_SPHXE</name>
<proteinExistence type="inferred from homology"/>
<dbReference type="InterPro" id="IPR039426">
    <property type="entry name" value="TonB-dep_rcpt-like"/>
</dbReference>
<feature type="chain" id="PRO_5046510650" evidence="10">
    <location>
        <begin position="38"/>
        <end position="975"/>
    </location>
</feature>
<dbReference type="InterPro" id="IPR036942">
    <property type="entry name" value="Beta-barrel_TonB_sf"/>
</dbReference>
<organism evidence="13 14">
    <name type="scientific">Sphingobium xenophagum</name>
    <dbReference type="NCBI Taxonomy" id="121428"/>
    <lineage>
        <taxon>Bacteria</taxon>
        <taxon>Pseudomonadati</taxon>
        <taxon>Pseudomonadota</taxon>
        <taxon>Alphaproteobacteria</taxon>
        <taxon>Sphingomonadales</taxon>
        <taxon>Sphingomonadaceae</taxon>
        <taxon>Sphingobium</taxon>
    </lineage>
</organism>
<keyword evidence="10" id="KW-0732">Signal</keyword>
<dbReference type="InterPro" id="IPR012910">
    <property type="entry name" value="Plug_dom"/>
</dbReference>
<comment type="similarity">
    <text evidence="8 9">Belongs to the TonB-dependent receptor family.</text>
</comment>
<evidence type="ECO:0000256" key="7">
    <source>
        <dbReference type="ARBA" id="ARBA00023237"/>
    </source>
</evidence>
<keyword evidence="2 8" id="KW-0813">Transport</keyword>
<dbReference type="InterPro" id="IPR037066">
    <property type="entry name" value="Plug_dom_sf"/>
</dbReference>
<keyword evidence="13" id="KW-0675">Receptor</keyword>
<keyword evidence="5 9" id="KW-0798">TonB box</keyword>
<dbReference type="Pfam" id="PF00593">
    <property type="entry name" value="TonB_dep_Rec_b-barrel"/>
    <property type="match status" value="1"/>
</dbReference>